<dbReference type="InterPro" id="IPR011990">
    <property type="entry name" value="TPR-like_helical_dom_sf"/>
</dbReference>
<keyword evidence="2" id="KW-1185">Reference proteome</keyword>
<evidence type="ECO:0000313" key="1">
    <source>
        <dbReference type="EMBL" id="KAG0653714.1"/>
    </source>
</evidence>
<evidence type="ECO:0000313" key="2">
    <source>
        <dbReference type="Proteomes" id="UP000750334"/>
    </source>
</evidence>
<dbReference type="OrthoDB" id="185373at2759"/>
<name>A0A9P7B1N1_MAUEX</name>
<sequence>MIINLALNINYNLVGSMIPMNLLRLSTSGGALRRSFHSSEILSRSSLKIKLGQLSKRDVLLKKTANDLKRIRERNYIKTKRKLKTAYSKQLALNKVKQYKLESALKDSGEVPNLGPTSDDNLQLLTKTNDKRLIYTVLGTTGEQLRDSVLVNNDVSKFIRRGQLEKALFLARFARHKGSAAMNTIMKYYLIDQQSPKSGFHIYNWRKKVDVPLNEYSNTILFSGLASQQNRLSKTIGQKLYNVVDKLIMDERLNQTEFNAALGALCNCEDISYVFKVFQRKSSIKNVRYDSISMLWILRALSRVKTDTLFTEMFNELVPYISKRNIDEKLLFELLRTLHKRDIDQLSMVIAVDKYYDTNFGQLWGKTIKNASSKPRKLKLPERETLGIEKKFHLNNHIIGLLLNDTVKTKSYELGISVYEGIKKSNPKMIDIDMFHTYLDLLTKSRTPDYLDKQTMALKEAKDNGKKFVSVYTIGLMYKGFIKAATKARWNADPINTSELLKRCQNFVLEYDGKYSKQLGCQIYSRKSWLYMFQLVHNLNMKTGFTLELKEIVLDQLLKSLRAGEFDTSIITTHDYTSEIYIQLEAVRLLNSISEELKAPEDVSVATVKKNENFLRRRLLLRLKAKLINRVKELQIIKDENKPFELDEEEAWAIQQIATRILERRYGNDSSDDYLNLANKVKSVN</sequence>
<gene>
    <name evidence="1" type="ORF">C6P45_003757</name>
</gene>
<accession>A0A9P7B1N1</accession>
<comment type="caution">
    <text evidence="1">The sequence shown here is derived from an EMBL/GenBank/DDBJ whole genome shotgun (WGS) entry which is preliminary data.</text>
</comment>
<dbReference type="Proteomes" id="UP000750334">
    <property type="component" value="Unassembled WGS sequence"/>
</dbReference>
<evidence type="ECO:0008006" key="3">
    <source>
        <dbReference type="Google" id="ProtNLM"/>
    </source>
</evidence>
<dbReference type="Gene3D" id="1.25.40.10">
    <property type="entry name" value="Tetratricopeptide repeat domain"/>
    <property type="match status" value="1"/>
</dbReference>
<dbReference type="AlphaFoldDB" id="A0A9P7B1N1"/>
<protein>
    <recommendedName>
        <fullName evidence="3">Mitochondrial group I intron splicing factor CCM1</fullName>
    </recommendedName>
</protein>
<reference evidence="1 2" key="1">
    <citation type="submission" date="2020-11" db="EMBL/GenBank/DDBJ databases">
        <title>Kefir isolates.</title>
        <authorList>
            <person name="Marcisauskas S."/>
            <person name="Kim Y."/>
            <person name="Blasche S."/>
        </authorList>
    </citation>
    <scope>NUCLEOTIDE SEQUENCE [LARGE SCALE GENOMIC DNA]</scope>
    <source>
        <strain evidence="1 2">OG2</strain>
    </source>
</reference>
<dbReference type="EMBL" id="PUHR01000401">
    <property type="protein sequence ID" value="KAG0653714.1"/>
    <property type="molecule type" value="Genomic_DNA"/>
</dbReference>
<organism evidence="1 2">
    <name type="scientific">Maudiozyma exigua</name>
    <name type="common">Yeast</name>
    <name type="synonym">Kazachstania exigua</name>
    <dbReference type="NCBI Taxonomy" id="34358"/>
    <lineage>
        <taxon>Eukaryota</taxon>
        <taxon>Fungi</taxon>
        <taxon>Dikarya</taxon>
        <taxon>Ascomycota</taxon>
        <taxon>Saccharomycotina</taxon>
        <taxon>Saccharomycetes</taxon>
        <taxon>Saccharomycetales</taxon>
        <taxon>Saccharomycetaceae</taxon>
        <taxon>Maudiozyma</taxon>
    </lineage>
</organism>
<proteinExistence type="predicted"/>